<keyword evidence="1" id="KW-0732">Signal</keyword>
<dbReference type="EMBL" id="MAAX01000177">
    <property type="protein sequence ID" value="OUS11448.1"/>
    <property type="molecule type" value="Genomic_DNA"/>
</dbReference>
<dbReference type="RefSeq" id="WP_303687575.1">
    <property type="nucleotide sequence ID" value="NZ_CAJXYO010000080.1"/>
</dbReference>
<evidence type="ECO:0000313" key="2">
    <source>
        <dbReference type="EMBL" id="OUS11448.1"/>
    </source>
</evidence>
<feature type="signal peptide" evidence="1">
    <location>
        <begin position="1"/>
        <end position="22"/>
    </location>
</feature>
<comment type="caution">
    <text evidence="2">The sequence shown here is derived from an EMBL/GenBank/DDBJ whole genome shotgun (WGS) entry which is preliminary data.</text>
</comment>
<dbReference type="PROSITE" id="PS51257">
    <property type="entry name" value="PROKAR_LIPOPROTEIN"/>
    <property type="match status" value="1"/>
</dbReference>
<organism evidence="2 3">
    <name type="scientific">Nonlabens dokdonensis</name>
    <dbReference type="NCBI Taxonomy" id="328515"/>
    <lineage>
        <taxon>Bacteria</taxon>
        <taxon>Pseudomonadati</taxon>
        <taxon>Bacteroidota</taxon>
        <taxon>Flavobacteriia</taxon>
        <taxon>Flavobacteriales</taxon>
        <taxon>Flavobacteriaceae</taxon>
        <taxon>Nonlabens</taxon>
    </lineage>
</organism>
<evidence type="ECO:0000313" key="3">
    <source>
        <dbReference type="Proteomes" id="UP000196102"/>
    </source>
</evidence>
<evidence type="ECO:0008006" key="4">
    <source>
        <dbReference type="Google" id="ProtNLM"/>
    </source>
</evidence>
<sequence length="97" mass="11411">MKNIKFLLPVLFAFFIFSCATVEDYATKKWKGKTKSELVKKKGEPLAIRQEEEVEIYVYSRAFRNTDGYSSTRVGEAYYIKNNIVYKVIQERLPEDK</sequence>
<evidence type="ECO:0000256" key="1">
    <source>
        <dbReference type="SAM" id="SignalP"/>
    </source>
</evidence>
<reference evidence="2 3" key="1">
    <citation type="journal article" date="2017" name="Proc. Natl. Acad. Sci. U.S.A.">
        <title>Simulation of Deepwater Horizon oil plume reveals substrate specialization within a complex community of hydrocarbon-degraders.</title>
        <authorList>
            <person name="Hu P."/>
            <person name="Dubinsky E.A."/>
            <person name="Probst A.J."/>
            <person name="Wang J."/>
            <person name="Sieber C.M.K."/>
            <person name="Tom L.M."/>
            <person name="Gardinali P."/>
            <person name="Banfield J.F."/>
            <person name="Atlas R.M."/>
            <person name="Andersen G.L."/>
        </authorList>
    </citation>
    <scope>NUCLEOTIDE SEQUENCE [LARGE SCALE GENOMIC DNA]</scope>
    <source>
        <strain evidence="2">35_9_T64</strain>
    </source>
</reference>
<name>A0A1Z8AMQ4_9FLAO</name>
<proteinExistence type="predicted"/>
<dbReference type="Proteomes" id="UP000196102">
    <property type="component" value="Unassembled WGS sequence"/>
</dbReference>
<gene>
    <name evidence="2" type="ORF">A9Q93_11430</name>
</gene>
<protein>
    <recommendedName>
        <fullName evidence="4">Lipoprotein</fullName>
    </recommendedName>
</protein>
<feature type="chain" id="PRO_5013142871" description="Lipoprotein" evidence="1">
    <location>
        <begin position="23"/>
        <end position="97"/>
    </location>
</feature>
<accession>A0A1Z8AMQ4</accession>
<dbReference type="AlphaFoldDB" id="A0A1Z8AMQ4"/>